<dbReference type="InterPro" id="IPR048015">
    <property type="entry name" value="NTP-PPase_MazG-like_N"/>
</dbReference>
<dbReference type="Proteomes" id="UP000245535">
    <property type="component" value="Unassembled WGS sequence"/>
</dbReference>
<name>A0A315ZI03_SEDFL</name>
<dbReference type="NCBIfam" id="NF007113">
    <property type="entry name" value="PRK09562.1"/>
    <property type="match status" value="1"/>
</dbReference>
<evidence type="ECO:0000259" key="5">
    <source>
        <dbReference type="Pfam" id="PF03819"/>
    </source>
</evidence>
<feature type="domain" description="NTP pyrophosphohydrolase MazG-like" evidence="5">
    <location>
        <begin position="29"/>
        <end position="101"/>
    </location>
</feature>
<evidence type="ECO:0000256" key="1">
    <source>
        <dbReference type="ARBA" id="ARBA00052141"/>
    </source>
</evidence>
<dbReference type="GO" id="GO:0046052">
    <property type="term" value="P:UTP catabolic process"/>
    <property type="evidence" value="ECO:0007669"/>
    <property type="project" value="TreeGrafter"/>
</dbReference>
<evidence type="ECO:0000313" key="7">
    <source>
        <dbReference type="Proteomes" id="UP000245535"/>
    </source>
</evidence>
<accession>A0A315ZI03</accession>
<dbReference type="CDD" id="cd11528">
    <property type="entry name" value="NTP-PPase_MazG_Nterm"/>
    <property type="match status" value="1"/>
</dbReference>
<dbReference type="PANTHER" id="PTHR30522:SF0">
    <property type="entry name" value="NUCLEOSIDE TRIPHOSPHATE PYROPHOSPHOHYDROLASE"/>
    <property type="match status" value="1"/>
</dbReference>
<dbReference type="InterPro" id="IPR004518">
    <property type="entry name" value="MazG-like_dom"/>
</dbReference>
<protein>
    <recommendedName>
        <fullName evidence="4">Nucleoside triphosphate pyrophosphohydrolase</fullName>
        <ecNumber evidence="3">3.6.1.8</ecNumber>
    </recommendedName>
</protein>
<dbReference type="FunFam" id="1.10.287.1080:FF:000001">
    <property type="entry name" value="Nucleoside triphosphate pyrophosphohydrolase"/>
    <property type="match status" value="1"/>
</dbReference>
<dbReference type="InterPro" id="IPR048011">
    <property type="entry name" value="NTP-PPase_MazG-like_C"/>
</dbReference>
<dbReference type="CDD" id="cd11529">
    <property type="entry name" value="NTP-PPase_MazG_Cterm"/>
    <property type="match status" value="1"/>
</dbReference>
<evidence type="ECO:0000313" key="6">
    <source>
        <dbReference type="EMBL" id="PWJ44448.1"/>
    </source>
</evidence>
<dbReference type="GO" id="GO:0046081">
    <property type="term" value="P:dUTP catabolic process"/>
    <property type="evidence" value="ECO:0007669"/>
    <property type="project" value="TreeGrafter"/>
</dbReference>
<dbReference type="GO" id="GO:0046047">
    <property type="term" value="P:TTP catabolic process"/>
    <property type="evidence" value="ECO:0007669"/>
    <property type="project" value="TreeGrafter"/>
</dbReference>
<dbReference type="GO" id="GO:0047693">
    <property type="term" value="F:ATP diphosphatase activity"/>
    <property type="evidence" value="ECO:0007669"/>
    <property type="project" value="UniProtKB-EC"/>
</dbReference>
<comment type="similarity">
    <text evidence="2">Belongs to the nucleoside triphosphate pyrophosphohydrolase family.</text>
</comment>
<dbReference type="GO" id="GO:0006950">
    <property type="term" value="P:response to stress"/>
    <property type="evidence" value="ECO:0007669"/>
    <property type="project" value="UniProtKB-ARBA"/>
</dbReference>
<dbReference type="NCBIfam" id="TIGR00444">
    <property type="entry name" value="mazG"/>
    <property type="match status" value="1"/>
</dbReference>
<dbReference type="EC" id="3.6.1.8" evidence="3"/>
<sequence length="261" mass="30393">MADARLEAFERLLDIMDELREKCPWDRKQTMESLRHLTLEESYELSDAILDGDLEEVKKELGDLMLHLVFYSKIGSEKEAFTITDVLNSISDKLVERHPHIYGDVEVQDEEEVKRNWELIKLKEKGNKKKKVLGGVPKSQPALLKAIRIQDKASGVGFDWDKRKDVFDKVVEEIKELEHEIEVTGNTEKTEEEYGDLLFALINYARFIDVNPETALEKTNKKFIRRFNYVEEQLIAQNKSFEDVSLEDMDALWNEAKKLGL</sequence>
<dbReference type="GO" id="GO:0006203">
    <property type="term" value="P:dGTP catabolic process"/>
    <property type="evidence" value="ECO:0007669"/>
    <property type="project" value="TreeGrafter"/>
</dbReference>
<evidence type="ECO:0000256" key="3">
    <source>
        <dbReference type="ARBA" id="ARBA00066372"/>
    </source>
</evidence>
<dbReference type="InterPro" id="IPR011551">
    <property type="entry name" value="NTP_PyrPHydrolase_MazG"/>
</dbReference>
<dbReference type="OrthoDB" id="9808939at2"/>
<dbReference type="SUPFAM" id="SSF101386">
    <property type="entry name" value="all-alpha NTP pyrophosphatases"/>
    <property type="match status" value="2"/>
</dbReference>
<dbReference type="RefSeq" id="WP_109615940.1">
    <property type="nucleotide sequence ID" value="NZ_QGDO01000001.1"/>
</dbReference>
<feature type="domain" description="NTP pyrophosphohydrolase MazG-like" evidence="5">
    <location>
        <begin position="169"/>
        <end position="229"/>
    </location>
</feature>
<gene>
    <name evidence="6" type="ORF">BC781_101808</name>
</gene>
<proteinExistence type="inferred from homology"/>
<dbReference type="GO" id="GO:0046076">
    <property type="term" value="P:dTTP catabolic process"/>
    <property type="evidence" value="ECO:0007669"/>
    <property type="project" value="TreeGrafter"/>
</dbReference>
<dbReference type="AlphaFoldDB" id="A0A315ZI03"/>
<keyword evidence="7" id="KW-1185">Reference proteome</keyword>
<dbReference type="PANTHER" id="PTHR30522">
    <property type="entry name" value="NUCLEOSIDE TRIPHOSPHATE PYROPHOSPHOHYDROLASE"/>
    <property type="match status" value="1"/>
</dbReference>
<dbReference type="Pfam" id="PF03819">
    <property type="entry name" value="MazG"/>
    <property type="match status" value="2"/>
</dbReference>
<organism evidence="6 7">
    <name type="scientific">Sediminitomix flava</name>
    <dbReference type="NCBI Taxonomy" id="379075"/>
    <lineage>
        <taxon>Bacteria</taxon>
        <taxon>Pseudomonadati</taxon>
        <taxon>Bacteroidota</taxon>
        <taxon>Cytophagia</taxon>
        <taxon>Cytophagales</taxon>
        <taxon>Flammeovirgaceae</taxon>
        <taxon>Sediminitomix</taxon>
    </lineage>
</organism>
<evidence type="ECO:0000256" key="4">
    <source>
        <dbReference type="ARBA" id="ARBA00074799"/>
    </source>
</evidence>
<evidence type="ECO:0000256" key="2">
    <source>
        <dbReference type="ARBA" id="ARBA00061115"/>
    </source>
</evidence>
<dbReference type="GO" id="GO:0046061">
    <property type="term" value="P:dATP catabolic process"/>
    <property type="evidence" value="ECO:0007669"/>
    <property type="project" value="TreeGrafter"/>
</dbReference>
<dbReference type="EMBL" id="QGDO01000001">
    <property type="protein sequence ID" value="PWJ44448.1"/>
    <property type="molecule type" value="Genomic_DNA"/>
</dbReference>
<comment type="caution">
    <text evidence="6">The sequence shown here is derived from an EMBL/GenBank/DDBJ whole genome shotgun (WGS) entry which is preliminary data.</text>
</comment>
<reference evidence="6 7" key="1">
    <citation type="submission" date="2018-03" db="EMBL/GenBank/DDBJ databases">
        <title>Genomic Encyclopedia of Archaeal and Bacterial Type Strains, Phase II (KMG-II): from individual species to whole genera.</title>
        <authorList>
            <person name="Goeker M."/>
        </authorList>
    </citation>
    <scope>NUCLEOTIDE SEQUENCE [LARGE SCALE GENOMIC DNA]</scope>
    <source>
        <strain evidence="6 7">DSM 28229</strain>
    </source>
</reference>
<dbReference type="FunFam" id="1.10.287.1080:FF:000003">
    <property type="entry name" value="Nucleoside triphosphate pyrophosphohydrolase"/>
    <property type="match status" value="1"/>
</dbReference>
<dbReference type="Gene3D" id="1.10.287.1080">
    <property type="entry name" value="MazG-like"/>
    <property type="match status" value="2"/>
</dbReference>
<keyword evidence="6" id="KW-0378">Hydrolase</keyword>
<comment type="catalytic activity">
    <reaction evidence="1">
        <text>ATP + H2O = AMP + diphosphate + H(+)</text>
        <dbReference type="Rhea" id="RHEA:14245"/>
        <dbReference type="ChEBI" id="CHEBI:15377"/>
        <dbReference type="ChEBI" id="CHEBI:15378"/>
        <dbReference type="ChEBI" id="CHEBI:30616"/>
        <dbReference type="ChEBI" id="CHEBI:33019"/>
        <dbReference type="ChEBI" id="CHEBI:456215"/>
        <dbReference type="EC" id="3.6.1.8"/>
    </reaction>
</comment>